<dbReference type="KEGG" id="ttz:FHG85_00260"/>
<feature type="transmembrane region" description="Helical" evidence="6">
    <location>
        <begin position="306"/>
        <end position="329"/>
    </location>
</feature>
<keyword evidence="3 6" id="KW-0812">Transmembrane</keyword>
<evidence type="ECO:0000256" key="6">
    <source>
        <dbReference type="SAM" id="Phobius"/>
    </source>
</evidence>
<evidence type="ECO:0000256" key="2">
    <source>
        <dbReference type="ARBA" id="ARBA00022475"/>
    </source>
</evidence>
<feature type="transmembrane region" description="Helical" evidence="6">
    <location>
        <begin position="259"/>
        <end position="286"/>
    </location>
</feature>
<evidence type="ECO:0000256" key="1">
    <source>
        <dbReference type="ARBA" id="ARBA00004651"/>
    </source>
</evidence>
<dbReference type="InterPro" id="IPR022791">
    <property type="entry name" value="L-PG_synthase/AglD"/>
</dbReference>
<dbReference type="Pfam" id="PF03706">
    <property type="entry name" value="LPG_synthase_TM"/>
    <property type="match status" value="1"/>
</dbReference>
<evidence type="ECO:0000256" key="3">
    <source>
        <dbReference type="ARBA" id="ARBA00022692"/>
    </source>
</evidence>
<comment type="subcellular location">
    <subcellularLocation>
        <location evidence="1">Cell membrane</location>
        <topology evidence="1">Multi-pass membrane protein</topology>
    </subcellularLocation>
</comment>
<reference evidence="7 8" key="1">
    <citation type="submission" date="2019-07" db="EMBL/GenBank/DDBJ databases">
        <title>Thalassofilum flectens gen. nov., sp. nov., a novel moderate thermophilic anaerobe from a shallow sea hot spring in Kunashir Island (Russia), representing a new family in the order Bacteroidales, and proposal of Thalassofilacea fam. nov.</title>
        <authorList>
            <person name="Kochetkova T.V."/>
            <person name="Podosokorskaya O.A."/>
            <person name="Novikov A."/>
            <person name="Elcheninov A.G."/>
            <person name="Toshchakov S.V."/>
            <person name="Kublanov I.V."/>
        </authorList>
    </citation>
    <scope>NUCLEOTIDE SEQUENCE [LARGE SCALE GENOMIC DNA]</scope>
    <source>
        <strain evidence="7 8">38-H</strain>
    </source>
</reference>
<dbReference type="EMBL" id="CP041345">
    <property type="protein sequence ID" value="QKG78764.1"/>
    <property type="molecule type" value="Genomic_DNA"/>
</dbReference>
<name>A0A7D4BY07_9BACT</name>
<keyword evidence="4 6" id="KW-1133">Transmembrane helix</keyword>
<dbReference type="PANTHER" id="PTHR39087:SF2">
    <property type="entry name" value="UPF0104 MEMBRANE PROTEIN MJ1595"/>
    <property type="match status" value="1"/>
</dbReference>
<dbReference type="PANTHER" id="PTHR39087">
    <property type="entry name" value="UPF0104 MEMBRANE PROTEIN MJ1595"/>
    <property type="match status" value="1"/>
</dbReference>
<keyword evidence="2" id="KW-1003">Cell membrane</keyword>
<keyword evidence="8" id="KW-1185">Reference proteome</keyword>
<feature type="transmembrane region" description="Helical" evidence="6">
    <location>
        <begin position="46"/>
        <end position="62"/>
    </location>
</feature>
<feature type="transmembrane region" description="Helical" evidence="6">
    <location>
        <begin position="225"/>
        <end position="247"/>
    </location>
</feature>
<organism evidence="7 8">
    <name type="scientific">Tenuifilum thalassicum</name>
    <dbReference type="NCBI Taxonomy" id="2590900"/>
    <lineage>
        <taxon>Bacteria</taxon>
        <taxon>Pseudomonadati</taxon>
        <taxon>Bacteroidota</taxon>
        <taxon>Bacteroidia</taxon>
        <taxon>Bacteroidales</taxon>
        <taxon>Tenuifilaceae</taxon>
        <taxon>Tenuifilum</taxon>
    </lineage>
</organism>
<evidence type="ECO:0000313" key="7">
    <source>
        <dbReference type="EMBL" id="QKG78764.1"/>
    </source>
</evidence>
<evidence type="ECO:0000256" key="5">
    <source>
        <dbReference type="ARBA" id="ARBA00023136"/>
    </source>
</evidence>
<keyword evidence="5 6" id="KW-0472">Membrane</keyword>
<feature type="transmembrane region" description="Helical" evidence="6">
    <location>
        <begin position="132"/>
        <end position="150"/>
    </location>
</feature>
<evidence type="ECO:0000313" key="8">
    <source>
        <dbReference type="Proteomes" id="UP000500961"/>
    </source>
</evidence>
<dbReference type="Proteomes" id="UP000500961">
    <property type="component" value="Chromosome"/>
</dbReference>
<feature type="transmembrane region" description="Helical" evidence="6">
    <location>
        <begin position="171"/>
        <end position="192"/>
    </location>
</feature>
<proteinExistence type="predicted"/>
<sequence>MTLKKFFKSKFFNFLVFFILALVLLYYAFRSVDFKHIAQGFREVNYLWICASLLLGLTAHLTRAIRWGYLMEPLGQKPSFGKLLSAVFVGYIANLALPRFGEVAKCGSVSKVSNLRFDSLVGTVVVERTADAAMLLLSTLIVILIQLDTFGQYIYRKIVQPIHERALQVEGYKVVIILIMIAAFLFLVRFFLKTNILGDKVNGKIKGVVNGLVEGLKSIYTTPKLFSFILLSFLMWLLYWAMTWALLKSVPITSGLSSWDALFIMVIGSYGMTVPVQGGFGAYHIITASALGLFGLEYENGLIFSIVSHESQTIMLIIGGIVALVYLYVVQQEQDRLRSI</sequence>
<gene>
    <name evidence="7" type="ORF">FHG85_00260</name>
</gene>
<dbReference type="AlphaFoldDB" id="A0A7D4BY07"/>
<accession>A0A7D4BY07</accession>
<dbReference type="GO" id="GO:0005886">
    <property type="term" value="C:plasma membrane"/>
    <property type="evidence" value="ECO:0007669"/>
    <property type="project" value="UniProtKB-SubCell"/>
</dbReference>
<evidence type="ECO:0000256" key="4">
    <source>
        <dbReference type="ARBA" id="ARBA00022989"/>
    </source>
</evidence>
<protein>
    <submittedName>
        <fullName evidence="7">Flippase-like domain-containing protein</fullName>
    </submittedName>
</protein>